<dbReference type="Gene3D" id="2.40.10.120">
    <property type="match status" value="1"/>
</dbReference>
<keyword evidence="3" id="KW-0378">Hydrolase</keyword>
<keyword evidence="5" id="KW-0472">Membrane</keyword>
<protein>
    <submittedName>
        <fullName evidence="7">Trypsin-like peptidase domain-containing protein</fullName>
    </submittedName>
</protein>
<dbReference type="InterPro" id="IPR001940">
    <property type="entry name" value="Peptidase_S1C"/>
</dbReference>
<comment type="caution">
    <text evidence="7">The sequence shown here is derived from an EMBL/GenBank/DDBJ whole genome shotgun (WGS) entry which is preliminary data.</text>
</comment>
<proteinExistence type="inferred from homology"/>
<dbReference type="GO" id="GO:0006508">
    <property type="term" value="P:proteolysis"/>
    <property type="evidence" value="ECO:0007669"/>
    <property type="project" value="UniProtKB-KW"/>
</dbReference>
<dbReference type="GO" id="GO:0004252">
    <property type="term" value="F:serine-type endopeptidase activity"/>
    <property type="evidence" value="ECO:0007669"/>
    <property type="project" value="InterPro"/>
</dbReference>
<evidence type="ECO:0000256" key="1">
    <source>
        <dbReference type="ARBA" id="ARBA00010541"/>
    </source>
</evidence>
<dbReference type="PRINTS" id="PR00834">
    <property type="entry name" value="PROTEASES2C"/>
</dbReference>
<keyword evidence="2" id="KW-0645">Protease</keyword>
<dbReference type="PANTHER" id="PTHR22939">
    <property type="entry name" value="SERINE PROTEASE FAMILY S1C HTRA-RELATED"/>
    <property type="match status" value="1"/>
</dbReference>
<gene>
    <name evidence="7" type="ORF">IFO71_10430</name>
</gene>
<comment type="similarity">
    <text evidence="1">Belongs to the peptidase S1C family.</text>
</comment>
<dbReference type="Pfam" id="PF13365">
    <property type="entry name" value="Trypsin_2"/>
    <property type="match status" value="1"/>
</dbReference>
<evidence type="ECO:0000313" key="8">
    <source>
        <dbReference type="Proteomes" id="UP000613768"/>
    </source>
</evidence>
<dbReference type="InterPro" id="IPR036034">
    <property type="entry name" value="PDZ_sf"/>
</dbReference>
<evidence type="ECO:0000256" key="5">
    <source>
        <dbReference type="SAM" id="Phobius"/>
    </source>
</evidence>
<feature type="transmembrane region" description="Helical" evidence="5">
    <location>
        <begin position="6"/>
        <end position="28"/>
    </location>
</feature>
<dbReference type="PANTHER" id="PTHR22939:SF129">
    <property type="entry name" value="SERINE PROTEASE HTRA2, MITOCHONDRIAL"/>
    <property type="match status" value="1"/>
</dbReference>
<dbReference type="Pfam" id="PF17820">
    <property type="entry name" value="PDZ_6"/>
    <property type="match status" value="1"/>
</dbReference>
<sequence>MAGWLPWLRLTVKAIVLGLALAFVVLMFRPDWAERLRDAPAVRASQPAALSVQTPRLSYAEAVAKAAPSVVSIYTARVITVAPVLQNPVSQRFSGLGQPRSRLERALGSGVIVSSDGYVLTNHHVISNADDIQVVLWDGRVTQARIVGSDPDTELAVLKVDGSDLPAMSLESAGGSRVGDVVLAIGNPFGLSQTVTQGIVSALGRNQVSNRSTYEDFIQTDAAINEGNSGGALVNAEGDLIGINTFVLDRAAGAEGIGFAIPVQTARSVLTEIVEKGMVVRGWIGAEYGDAPIIPGGLTPGTTRGVALMFVYPGGPADAAGLRPGDILTRFNGFEVVDRLDLREREAALQPGSRVAIEGFRAGLPIRGELVLIQRPLARRS</sequence>
<dbReference type="SMART" id="SM00228">
    <property type="entry name" value="PDZ"/>
    <property type="match status" value="1"/>
</dbReference>
<dbReference type="PROSITE" id="PS50106">
    <property type="entry name" value="PDZ"/>
    <property type="match status" value="1"/>
</dbReference>
<name>A0AAW3ZJJ4_9GAMM</name>
<keyword evidence="5" id="KW-1133">Transmembrane helix</keyword>
<dbReference type="Proteomes" id="UP000613768">
    <property type="component" value="Unassembled WGS sequence"/>
</dbReference>
<keyword evidence="4" id="KW-0720">Serine protease</keyword>
<reference evidence="7 8" key="1">
    <citation type="submission" date="2020-09" db="EMBL/GenBank/DDBJ databases">
        <title>Pseudoxanthomonas sp. CAU 1598 isolated from sand of Yaerae Beach.</title>
        <authorList>
            <person name="Kim W."/>
        </authorList>
    </citation>
    <scope>NUCLEOTIDE SEQUENCE [LARGE SCALE GENOMIC DNA]</scope>
    <source>
        <strain evidence="7 8">CAU 1598</strain>
    </source>
</reference>
<dbReference type="InterPro" id="IPR041489">
    <property type="entry name" value="PDZ_6"/>
</dbReference>
<keyword evidence="5" id="KW-0812">Transmembrane</keyword>
<keyword evidence="8" id="KW-1185">Reference proteome</keyword>
<dbReference type="RefSeq" id="WP_192029637.1">
    <property type="nucleotide sequence ID" value="NZ_JACYTR010000018.1"/>
</dbReference>
<dbReference type="SUPFAM" id="SSF50494">
    <property type="entry name" value="Trypsin-like serine proteases"/>
    <property type="match status" value="1"/>
</dbReference>
<evidence type="ECO:0000313" key="7">
    <source>
        <dbReference type="EMBL" id="MBD8526153.1"/>
    </source>
</evidence>
<dbReference type="FunFam" id="2.40.10.10:FF:000001">
    <property type="entry name" value="Periplasmic serine protease DegS"/>
    <property type="match status" value="1"/>
</dbReference>
<dbReference type="InterPro" id="IPR001478">
    <property type="entry name" value="PDZ"/>
</dbReference>
<dbReference type="InterPro" id="IPR009003">
    <property type="entry name" value="Peptidase_S1_PA"/>
</dbReference>
<dbReference type="AlphaFoldDB" id="A0AAW3ZJJ4"/>
<evidence type="ECO:0000256" key="2">
    <source>
        <dbReference type="ARBA" id="ARBA00022670"/>
    </source>
</evidence>
<feature type="domain" description="PDZ" evidence="6">
    <location>
        <begin position="297"/>
        <end position="350"/>
    </location>
</feature>
<dbReference type="Gene3D" id="2.30.42.10">
    <property type="match status" value="1"/>
</dbReference>
<organism evidence="7 8">
    <name type="scientific">Pseudomarimonas arenosa</name>
    <dbReference type="NCBI Taxonomy" id="2774145"/>
    <lineage>
        <taxon>Bacteria</taxon>
        <taxon>Pseudomonadati</taxon>
        <taxon>Pseudomonadota</taxon>
        <taxon>Gammaproteobacteria</taxon>
        <taxon>Lysobacterales</taxon>
        <taxon>Lysobacteraceae</taxon>
        <taxon>Pseudomarimonas</taxon>
    </lineage>
</organism>
<evidence type="ECO:0000259" key="6">
    <source>
        <dbReference type="PROSITE" id="PS50106"/>
    </source>
</evidence>
<dbReference type="EMBL" id="JACYTR010000018">
    <property type="protein sequence ID" value="MBD8526153.1"/>
    <property type="molecule type" value="Genomic_DNA"/>
</dbReference>
<evidence type="ECO:0000256" key="3">
    <source>
        <dbReference type="ARBA" id="ARBA00022801"/>
    </source>
</evidence>
<accession>A0AAW3ZJJ4</accession>
<dbReference type="SUPFAM" id="SSF50156">
    <property type="entry name" value="PDZ domain-like"/>
    <property type="match status" value="1"/>
</dbReference>
<evidence type="ECO:0000256" key="4">
    <source>
        <dbReference type="ARBA" id="ARBA00022825"/>
    </source>
</evidence>